<dbReference type="EMBL" id="CM042058">
    <property type="protein sequence ID" value="KAI3685550.1"/>
    <property type="molecule type" value="Genomic_DNA"/>
</dbReference>
<comment type="caution">
    <text evidence="1">The sequence shown here is derived from an EMBL/GenBank/DDBJ whole genome shotgun (WGS) entry which is preliminary data.</text>
</comment>
<reference evidence="2" key="1">
    <citation type="journal article" date="2022" name="Mol. Ecol. Resour.">
        <title>The genomes of chicory, endive, great burdock and yacon provide insights into Asteraceae palaeo-polyploidization history and plant inulin production.</title>
        <authorList>
            <person name="Fan W."/>
            <person name="Wang S."/>
            <person name="Wang H."/>
            <person name="Wang A."/>
            <person name="Jiang F."/>
            <person name="Liu H."/>
            <person name="Zhao H."/>
            <person name="Xu D."/>
            <person name="Zhang Y."/>
        </authorList>
    </citation>
    <scope>NUCLEOTIDE SEQUENCE [LARGE SCALE GENOMIC DNA]</scope>
    <source>
        <strain evidence="2">cv. Niubang</strain>
    </source>
</reference>
<evidence type="ECO:0000313" key="1">
    <source>
        <dbReference type="EMBL" id="KAI3685550.1"/>
    </source>
</evidence>
<proteinExistence type="predicted"/>
<evidence type="ECO:0000313" key="2">
    <source>
        <dbReference type="Proteomes" id="UP001055879"/>
    </source>
</evidence>
<accession>A0ACB8YJ87</accession>
<dbReference type="Proteomes" id="UP001055879">
    <property type="component" value="Linkage Group LG12"/>
</dbReference>
<gene>
    <name evidence="1" type="ORF">L6452_34798</name>
</gene>
<organism evidence="1 2">
    <name type="scientific">Arctium lappa</name>
    <name type="common">Greater burdock</name>
    <name type="synonym">Lappa major</name>
    <dbReference type="NCBI Taxonomy" id="4217"/>
    <lineage>
        <taxon>Eukaryota</taxon>
        <taxon>Viridiplantae</taxon>
        <taxon>Streptophyta</taxon>
        <taxon>Embryophyta</taxon>
        <taxon>Tracheophyta</taxon>
        <taxon>Spermatophyta</taxon>
        <taxon>Magnoliopsida</taxon>
        <taxon>eudicotyledons</taxon>
        <taxon>Gunneridae</taxon>
        <taxon>Pentapetalae</taxon>
        <taxon>asterids</taxon>
        <taxon>campanulids</taxon>
        <taxon>Asterales</taxon>
        <taxon>Asteraceae</taxon>
        <taxon>Carduoideae</taxon>
        <taxon>Cardueae</taxon>
        <taxon>Arctiinae</taxon>
        <taxon>Arctium</taxon>
    </lineage>
</organism>
<keyword evidence="2" id="KW-1185">Reference proteome</keyword>
<protein>
    <submittedName>
        <fullName evidence="1">Uncharacterized protein</fullName>
    </submittedName>
</protein>
<sequence length="538" mass="59307">MGCGGSKVDDLPLVMRCRQRKEMIKSAMDYRYDLSSSHLAYFHSLKDIGYALSRFIDEQVVIPSSYTSSPVLTLPSDESHLHSINGNEDSHLHLSSDSESNLGSSSGGHIHIHDDSDDYDASVPGNKSKPSLSSFYPSYNHNQTNWDDPFVMNGGPTPSQHHEGTNQTNQSPADPAFGSAWGPYGGIFDSYDGYRENRNFYYMKKSAPASRTVIHQEARGFQETGQWPDPSDYNSFESGGFFGLSMSGSSAPEEPNQHNSAKAPSPPPPPKVSGWDFLNFFDGYDNGYQSHGYGFGSVVSSPDTVELREREGIPDLEEETENESHSEGVHMGKKLDTKRNIGKDTTRFFPEENTEVSLSRGRSQSNGGSSKRVPPGNIEGPSKEENDEGTSCSVPLQNDEGSHSVNVEVDMSMPETVSESVGEQNGSKREVSFDVDEGSIHEVESSRLSSLTTLSAHGSRDVQEVFNEIKDEFDIAFGYGKEVAVMLEAGKVPYRPRFAVLKGEGKLIFVALISCYVTLRFLMNCSDCDYIYLRILTI</sequence>
<name>A0ACB8YJ87_ARCLA</name>
<reference evidence="1 2" key="2">
    <citation type="journal article" date="2022" name="Mol. Ecol. Resour.">
        <title>The genomes of chicory, endive, great burdock and yacon provide insights into Asteraceae paleo-polyploidization history and plant inulin production.</title>
        <authorList>
            <person name="Fan W."/>
            <person name="Wang S."/>
            <person name="Wang H."/>
            <person name="Wang A."/>
            <person name="Jiang F."/>
            <person name="Liu H."/>
            <person name="Zhao H."/>
            <person name="Xu D."/>
            <person name="Zhang Y."/>
        </authorList>
    </citation>
    <scope>NUCLEOTIDE SEQUENCE [LARGE SCALE GENOMIC DNA]</scope>
    <source>
        <strain evidence="2">cv. Niubang</strain>
    </source>
</reference>